<dbReference type="GO" id="GO:0030170">
    <property type="term" value="F:pyridoxal phosphate binding"/>
    <property type="evidence" value="ECO:0007669"/>
    <property type="project" value="InterPro"/>
</dbReference>
<dbReference type="SUPFAM" id="SSF53383">
    <property type="entry name" value="PLP-dependent transferases"/>
    <property type="match status" value="1"/>
</dbReference>
<organism evidence="8 9">
    <name type="scientific">Lactobacillus gallinarum DSM 10532 = JCM 2011</name>
    <dbReference type="NCBI Taxonomy" id="1423748"/>
    <lineage>
        <taxon>Bacteria</taxon>
        <taxon>Bacillati</taxon>
        <taxon>Bacillota</taxon>
        <taxon>Bacilli</taxon>
        <taxon>Lactobacillales</taxon>
        <taxon>Lactobacillaceae</taxon>
        <taxon>Lactobacillus</taxon>
    </lineage>
</organism>
<dbReference type="AlphaFoldDB" id="A0A0R1P6E4"/>
<dbReference type="eggNOG" id="COG0436">
    <property type="taxonomic scope" value="Bacteria"/>
</dbReference>
<evidence type="ECO:0000313" key="8">
    <source>
        <dbReference type="EMBL" id="KRL23944.1"/>
    </source>
</evidence>
<accession>A0A0R1P6E4</accession>
<dbReference type="InterPro" id="IPR015422">
    <property type="entry name" value="PyrdxlP-dep_Trfase_small"/>
</dbReference>
<comment type="similarity">
    <text evidence="2 6">Belongs to the class-I pyridoxal-phosphate-dependent aminotransferase family.</text>
</comment>
<keyword evidence="5" id="KW-0663">Pyridoxal phosphate</keyword>
<dbReference type="PATRIC" id="fig|1423748.3.peg.761"/>
<proteinExistence type="inferred from homology"/>
<dbReference type="CDD" id="cd00609">
    <property type="entry name" value="AAT_like"/>
    <property type="match status" value="1"/>
</dbReference>
<evidence type="ECO:0000256" key="5">
    <source>
        <dbReference type="ARBA" id="ARBA00022898"/>
    </source>
</evidence>
<name>A0A0R1P6E4_9LACO</name>
<dbReference type="InterPro" id="IPR015421">
    <property type="entry name" value="PyrdxlP-dep_Trfase_major"/>
</dbReference>
<dbReference type="Pfam" id="PF00155">
    <property type="entry name" value="Aminotran_1_2"/>
    <property type="match status" value="1"/>
</dbReference>
<dbReference type="OrthoDB" id="9802328at2"/>
<evidence type="ECO:0000256" key="6">
    <source>
        <dbReference type="RuleBase" id="RU000481"/>
    </source>
</evidence>
<dbReference type="Gene3D" id="3.40.640.10">
    <property type="entry name" value="Type I PLP-dependent aspartate aminotransferase-like (Major domain)"/>
    <property type="match status" value="1"/>
</dbReference>
<dbReference type="GO" id="GO:0008483">
    <property type="term" value="F:transaminase activity"/>
    <property type="evidence" value="ECO:0007669"/>
    <property type="project" value="UniProtKB-KW"/>
</dbReference>
<dbReference type="GO" id="GO:0006520">
    <property type="term" value="P:amino acid metabolic process"/>
    <property type="evidence" value="ECO:0007669"/>
    <property type="project" value="InterPro"/>
</dbReference>
<dbReference type="PANTHER" id="PTHR46383">
    <property type="entry name" value="ASPARTATE AMINOTRANSFERASE"/>
    <property type="match status" value="1"/>
</dbReference>
<dbReference type="PANTHER" id="PTHR46383:SF4">
    <property type="entry name" value="AMINOTRANSFERASE"/>
    <property type="match status" value="1"/>
</dbReference>
<evidence type="ECO:0000256" key="1">
    <source>
        <dbReference type="ARBA" id="ARBA00001933"/>
    </source>
</evidence>
<dbReference type="InterPro" id="IPR004839">
    <property type="entry name" value="Aminotransferase_I/II_large"/>
</dbReference>
<dbReference type="STRING" id="1423748.FC37_GL000723"/>
<dbReference type="InterPro" id="IPR050596">
    <property type="entry name" value="AspAT/PAT-like"/>
</dbReference>
<evidence type="ECO:0000256" key="4">
    <source>
        <dbReference type="ARBA" id="ARBA00022679"/>
    </source>
</evidence>
<evidence type="ECO:0000259" key="7">
    <source>
        <dbReference type="Pfam" id="PF00155"/>
    </source>
</evidence>
<evidence type="ECO:0000256" key="2">
    <source>
        <dbReference type="ARBA" id="ARBA00007441"/>
    </source>
</evidence>
<dbReference type="EC" id="2.6.1.-" evidence="6"/>
<gene>
    <name evidence="8" type="ORF">FC37_GL000723</name>
</gene>
<dbReference type="Proteomes" id="UP000051311">
    <property type="component" value="Unassembled WGS sequence"/>
</dbReference>
<dbReference type="PROSITE" id="PS00105">
    <property type="entry name" value="AA_TRANSFER_CLASS_1"/>
    <property type="match status" value="1"/>
</dbReference>
<dbReference type="InterPro" id="IPR004838">
    <property type="entry name" value="NHTrfase_class1_PyrdxlP-BS"/>
</dbReference>
<reference evidence="8 9" key="1">
    <citation type="journal article" date="2015" name="Genome Announc.">
        <title>Expanding the biotechnology potential of lactobacilli through comparative genomics of 213 strains and associated genera.</title>
        <authorList>
            <person name="Sun Z."/>
            <person name="Harris H.M."/>
            <person name="McCann A."/>
            <person name="Guo C."/>
            <person name="Argimon S."/>
            <person name="Zhang W."/>
            <person name="Yang X."/>
            <person name="Jeffery I.B."/>
            <person name="Cooney J.C."/>
            <person name="Kagawa T.F."/>
            <person name="Liu W."/>
            <person name="Song Y."/>
            <person name="Salvetti E."/>
            <person name="Wrobel A."/>
            <person name="Rasinkangas P."/>
            <person name="Parkhill J."/>
            <person name="Rea M.C."/>
            <person name="O'Sullivan O."/>
            <person name="Ritari J."/>
            <person name="Douillard F.P."/>
            <person name="Paul Ross R."/>
            <person name="Yang R."/>
            <person name="Briner A.E."/>
            <person name="Felis G.E."/>
            <person name="de Vos W.M."/>
            <person name="Barrangou R."/>
            <person name="Klaenhammer T.R."/>
            <person name="Caufield P.W."/>
            <person name="Cui Y."/>
            <person name="Zhang H."/>
            <person name="O'Toole P.W."/>
        </authorList>
    </citation>
    <scope>NUCLEOTIDE SEQUENCE [LARGE SCALE GENOMIC DNA]</scope>
    <source>
        <strain evidence="8 9">DSM 10532</strain>
    </source>
</reference>
<dbReference type="RefSeq" id="WP_025006157.1">
    <property type="nucleotide sequence ID" value="NZ_AZEL01000017.1"/>
</dbReference>
<feature type="domain" description="Aminotransferase class I/classII large" evidence="7">
    <location>
        <begin position="35"/>
        <end position="382"/>
    </location>
</feature>
<comment type="cofactor">
    <cofactor evidence="1 6">
        <name>pyridoxal 5'-phosphate</name>
        <dbReference type="ChEBI" id="CHEBI:597326"/>
    </cofactor>
</comment>
<dbReference type="EMBL" id="AZEL01000017">
    <property type="protein sequence ID" value="KRL23944.1"/>
    <property type="molecule type" value="Genomic_DNA"/>
</dbReference>
<sequence length="391" mass="43070">MPELANDLGFSQKVQNVKASGIRIFDNKVSTIPGIIKLTLGEPDMNTPEHVKEAAIKSIQNNDSHYAPQKGKLELRQAISNYLDKTIGVKYDPETEIVVTVGATEAINAALFAITNPGDKIAIPTPVFSLYWPVATLADASYVLMNTTADNFKLTPQKLTETIKENPTIKAVILNYPTNPTGVEYTEDEIKALAKVIEENHLYVITDEIYSTLTYGVEHHSIASLIPERAIYISGLSKSHAMTGYRLGYITGPAKIMDQIGKVHGLMVTTTTDSSQAAAIEALENGLNDPVEYRKVYQKRRDFVLEKLNKMGMQAVKPEGAFYIFTKIPSQYGKDDMQFALDLAFKAKVGVTPGSAFGPGGEGYVRLSYASSDENLQEAMKRMNDFLQEVE</sequence>
<keyword evidence="4 6" id="KW-0808">Transferase</keyword>
<evidence type="ECO:0000256" key="3">
    <source>
        <dbReference type="ARBA" id="ARBA00022576"/>
    </source>
</evidence>
<comment type="caution">
    <text evidence="8">The sequence shown here is derived from an EMBL/GenBank/DDBJ whole genome shotgun (WGS) entry which is preliminary data.</text>
</comment>
<keyword evidence="3 6" id="KW-0032">Aminotransferase</keyword>
<evidence type="ECO:0000313" key="9">
    <source>
        <dbReference type="Proteomes" id="UP000051311"/>
    </source>
</evidence>
<protein>
    <recommendedName>
        <fullName evidence="6">Aminotransferase</fullName>
        <ecNumber evidence="6">2.6.1.-</ecNumber>
    </recommendedName>
</protein>
<dbReference type="InterPro" id="IPR015424">
    <property type="entry name" value="PyrdxlP-dep_Trfase"/>
</dbReference>
<dbReference type="Gene3D" id="3.90.1150.10">
    <property type="entry name" value="Aspartate Aminotransferase, domain 1"/>
    <property type="match status" value="1"/>
</dbReference>